<dbReference type="InterPro" id="IPR000026">
    <property type="entry name" value="N1-like"/>
</dbReference>
<dbReference type="AlphaFoldDB" id="A0A558A614"/>
<dbReference type="InterPro" id="IPR016191">
    <property type="entry name" value="Ribonuclease/ribotoxin"/>
</dbReference>
<protein>
    <submittedName>
        <fullName evidence="3">Ribonuclease N</fullName>
    </submittedName>
</protein>
<keyword evidence="2" id="KW-0378">Hydrolase</keyword>
<gene>
    <name evidence="3" type="ORF">FNH06_23540</name>
</gene>
<dbReference type="GO" id="GO:0004521">
    <property type="term" value="F:RNA endonuclease activity"/>
    <property type="evidence" value="ECO:0007669"/>
    <property type="project" value="InterPro"/>
</dbReference>
<evidence type="ECO:0000313" key="4">
    <source>
        <dbReference type="Proteomes" id="UP000318578"/>
    </source>
</evidence>
<dbReference type="GO" id="GO:0016787">
    <property type="term" value="F:hydrolase activity"/>
    <property type="evidence" value="ECO:0007669"/>
    <property type="project" value="UniProtKB-KW"/>
</dbReference>
<proteinExistence type="predicted"/>
<evidence type="ECO:0000256" key="2">
    <source>
        <dbReference type="ARBA" id="ARBA00022801"/>
    </source>
</evidence>
<dbReference type="RefSeq" id="WP_144642053.1">
    <property type="nucleotide sequence ID" value="NZ_BNAX01000002.1"/>
</dbReference>
<evidence type="ECO:0000313" key="3">
    <source>
        <dbReference type="EMBL" id="TVT19686.1"/>
    </source>
</evidence>
<keyword evidence="1" id="KW-0540">Nuclease</keyword>
<dbReference type="Proteomes" id="UP000318578">
    <property type="component" value="Unassembled WGS sequence"/>
</dbReference>
<evidence type="ECO:0000256" key="1">
    <source>
        <dbReference type="ARBA" id="ARBA00022722"/>
    </source>
</evidence>
<keyword evidence="4" id="KW-1185">Reference proteome</keyword>
<name>A0A558A614_9PSEU</name>
<dbReference type="EMBL" id="VJZA01000044">
    <property type="protein sequence ID" value="TVT19686.1"/>
    <property type="molecule type" value="Genomic_DNA"/>
</dbReference>
<dbReference type="GO" id="GO:0003723">
    <property type="term" value="F:RNA binding"/>
    <property type="evidence" value="ECO:0007669"/>
    <property type="project" value="InterPro"/>
</dbReference>
<dbReference type="Gene3D" id="3.10.450.30">
    <property type="entry name" value="Microbial ribonucleases"/>
    <property type="match status" value="1"/>
</dbReference>
<sequence>MSSRRRITVALVGLLVLVLGGWLVKDLGSGVDSGMQTKALSALPAEASQTWRLIQRGGPFPYPRNDGVVYENREKVLPQKQTGYYHEYTVPTPGSADRGPRRLITGGSQELYYTGDHYVSFVLVDPTK</sequence>
<dbReference type="Pfam" id="PF00545">
    <property type="entry name" value="Ribonuclease"/>
    <property type="match status" value="1"/>
</dbReference>
<comment type="caution">
    <text evidence="3">The sequence shown here is derived from an EMBL/GenBank/DDBJ whole genome shotgun (WGS) entry which is preliminary data.</text>
</comment>
<reference evidence="3 4" key="1">
    <citation type="submission" date="2019-07" db="EMBL/GenBank/DDBJ databases">
        <title>New species of Amycolatopsis and Streptomyces.</title>
        <authorList>
            <person name="Duangmal K."/>
            <person name="Teo W.F.A."/>
            <person name="Lipun K."/>
        </authorList>
    </citation>
    <scope>NUCLEOTIDE SEQUENCE [LARGE SCALE GENOMIC DNA]</scope>
    <source>
        <strain evidence="3 4">JCM 30562</strain>
    </source>
</reference>
<organism evidence="3 4">
    <name type="scientific">Amycolatopsis acidiphila</name>
    <dbReference type="NCBI Taxonomy" id="715473"/>
    <lineage>
        <taxon>Bacteria</taxon>
        <taxon>Bacillati</taxon>
        <taxon>Actinomycetota</taxon>
        <taxon>Actinomycetes</taxon>
        <taxon>Pseudonocardiales</taxon>
        <taxon>Pseudonocardiaceae</taxon>
        <taxon>Amycolatopsis</taxon>
    </lineage>
</organism>
<dbReference type="OrthoDB" id="5326845at2"/>
<dbReference type="SUPFAM" id="SSF53933">
    <property type="entry name" value="Microbial ribonucleases"/>
    <property type="match status" value="1"/>
</dbReference>
<accession>A0A558A614</accession>